<keyword evidence="7 11" id="KW-1133">Transmembrane helix</keyword>
<dbReference type="RefSeq" id="WP_154076819.1">
    <property type="nucleotide sequence ID" value="NZ_CP045929.1"/>
</dbReference>
<evidence type="ECO:0000259" key="12">
    <source>
        <dbReference type="Pfam" id="PF01435"/>
    </source>
</evidence>
<dbReference type="KEGG" id="sace:GIY23_12490"/>
<evidence type="ECO:0000256" key="5">
    <source>
        <dbReference type="ARBA" id="ARBA00022801"/>
    </source>
</evidence>
<accession>A0A5Q3QFC7</accession>
<dbReference type="Pfam" id="PF01435">
    <property type="entry name" value="Peptidase_M48"/>
    <property type="match status" value="1"/>
</dbReference>
<evidence type="ECO:0000256" key="2">
    <source>
        <dbReference type="ARBA" id="ARBA00022670"/>
    </source>
</evidence>
<keyword evidence="6 10" id="KW-0862">Zinc</keyword>
<organism evidence="13 14">
    <name type="scientific">Allosaccharopolyspora coralli</name>
    <dbReference type="NCBI Taxonomy" id="2665642"/>
    <lineage>
        <taxon>Bacteria</taxon>
        <taxon>Bacillati</taxon>
        <taxon>Actinomycetota</taxon>
        <taxon>Actinomycetes</taxon>
        <taxon>Pseudonocardiales</taxon>
        <taxon>Pseudonocardiaceae</taxon>
        <taxon>Allosaccharopolyspora</taxon>
    </lineage>
</organism>
<keyword evidence="1" id="KW-1003">Cell membrane</keyword>
<dbReference type="CDD" id="cd07326">
    <property type="entry name" value="M56_BlaR1_MecR1_like"/>
    <property type="match status" value="1"/>
</dbReference>
<evidence type="ECO:0000256" key="6">
    <source>
        <dbReference type="ARBA" id="ARBA00022833"/>
    </source>
</evidence>
<dbReference type="GO" id="GO:0006508">
    <property type="term" value="P:proteolysis"/>
    <property type="evidence" value="ECO:0007669"/>
    <property type="project" value="UniProtKB-KW"/>
</dbReference>
<feature type="transmembrane region" description="Helical" evidence="11">
    <location>
        <begin position="286"/>
        <end position="315"/>
    </location>
</feature>
<feature type="transmembrane region" description="Helical" evidence="11">
    <location>
        <begin position="38"/>
        <end position="61"/>
    </location>
</feature>
<protein>
    <submittedName>
        <fullName evidence="13">M48 family metalloprotease</fullName>
    </submittedName>
</protein>
<evidence type="ECO:0000256" key="4">
    <source>
        <dbReference type="ARBA" id="ARBA00022723"/>
    </source>
</evidence>
<dbReference type="GO" id="GO:0046872">
    <property type="term" value="F:metal ion binding"/>
    <property type="evidence" value="ECO:0007669"/>
    <property type="project" value="UniProtKB-KW"/>
</dbReference>
<keyword evidence="14" id="KW-1185">Reference proteome</keyword>
<evidence type="ECO:0000256" key="9">
    <source>
        <dbReference type="ARBA" id="ARBA00023136"/>
    </source>
</evidence>
<comment type="cofactor">
    <cofactor evidence="10">
        <name>Zn(2+)</name>
        <dbReference type="ChEBI" id="CHEBI:29105"/>
    </cofactor>
    <text evidence="10">Binds 1 zinc ion per subunit.</text>
</comment>
<evidence type="ECO:0000256" key="11">
    <source>
        <dbReference type="SAM" id="Phobius"/>
    </source>
</evidence>
<evidence type="ECO:0000256" key="1">
    <source>
        <dbReference type="ARBA" id="ARBA00022475"/>
    </source>
</evidence>
<name>A0A5Q3QFC7_9PSEU</name>
<dbReference type="InterPro" id="IPR001915">
    <property type="entry name" value="Peptidase_M48"/>
</dbReference>
<dbReference type="GO" id="GO:0004222">
    <property type="term" value="F:metalloendopeptidase activity"/>
    <property type="evidence" value="ECO:0007669"/>
    <property type="project" value="InterPro"/>
</dbReference>
<keyword evidence="3 11" id="KW-0812">Transmembrane</keyword>
<sequence length="316" mass="32951">MILATCLAFYGFLVAVVAPRFLPRLTAAGTAPRFGAAVWTLTAATAVGAWIGAAVAALFSLASWPGRVADVLRSCLAALRPLGITAPWVAALLAVPAVLVSVWLGWLMWRAARHWVHAHVHGKRHSRAIRLAGREAPELGAGTIVIETADVAAYCVASPTRTVVVTRGALDALDRDELAAVLAHEHAHLRGRHHLLLTALRAMRRALPGALLFQVAEVEVARLLELCADDAAVKRHGTLPLVAALASMTSNPAPRGALGAAGASALARALRLAEPPSRSQSTIRRAALGATATGMILGPGLGLVAMGVTICPVFFQ</sequence>
<evidence type="ECO:0000256" key="8">
    <source>
        <dbReference type="ARBA" id="ARBA00023049"/>
    </source>
</evidence>
<comment type="similarity">
    <text evidence="10">Belongs to the peptidase M48 family.</text>
</comment>
<evidence type="ECO:0000256" key="7">
    <source>
        <dbReference type="ARBA" id="ARBA00022989"/>
    </source>
</evidence>
<dbReference type="EMBL" id="CP045929">
    <property type="protein sequence ID" value="QGK70235.1"/>
    <property type="molecule type" value="Genomic_DNA"/>
</dbReference>
<dbReference type="AlphaFoldDB" id="A0A5Q3QFC7"/>
<gene>
    <name evidence="13" type="ORF">GIY23_12490</name>
</gene>
<evidence type="ECO:0000313" key="13">
    <source>
        <dbReference type="EMBL" id="QGK70235.1"/>
    </source>
</evidence>
<reference evidence="14" key="1">
    <citation type="submission" date="2019-11" db="EMBL/GenBank/DDBJ databases">
        <title>The complete genome sequence of Saccharopolyspora sp. E2A.</title>
        <authorList>
            <person name="Zhang G."/>
        </authorList>
    </citation>
    <scope>NUCLEOTIDE SEQUENCE [LARGE SCALE GENOMIC DNA]</scope>
    <source>
        <strain evidence="14">E2A</strain>
    </source>
</reference>
<evidence type="ECO:0000256" key="3">
    <source>
        <dbReference type="ARBA" id="ARBA00022692"/>
    </source>
</evidence>
<keyword evidence="4" id="KW-0479">Metal-binding</keyword>
<proteinExistence type="inferred from homology"/>
<keyword evidence="8 10" id="KW-0482">Metalloprotease</keyword>
<keyword evidence="2 10" id="KW-0645">Protease</keyword>
<dbReference type="PANTHER" id="PTHR43221:SF2">
    <property type="entry name" value="PROTEASE HTPX HOMOLOG"/>
    <property type="match status" value="1"/>
</dbReference>
<evidence type="ECO:0000313" key="14">
    <source>
        <dbReference type="Proteomes" id="UP000371041"/>
    </source>
</evidence>
<feature type="transmembrane region" description="Helical" evidence="11">
    <location>
        <begin position="82"/>
        <end position="109"/>
    </location>
</feature>
<evidence type="ECO:0000256" key="10">
    <source>
        <dbReference type="RuleBase" id="RU003983"/>
    </source>
</evidence>
<dbReference type="InterPro" id="IPR050083">
    <property type="entry name" value="HtpX_protease"/>
</dbReference>
<dbReference type="Proteomes" id="UP000371041">
    <property type="component" value="Chromosome"/>
</dbReference>
<feature type="domain" description="Peptidase M48" evidence="12">
    <location>
        <begin position="128"/>
        <end position="204"/>
    </location>
</feature>
<keyword evidence="5 10" id="KW-0378">Hydrolase</keyword>
<keyword evidence="9 11" id="KW-0472">Membrane</keyword>
<dbReference type="PANTHER" id="PTHR43221">
    <property type="entry name" value="PROTEASE HTPX"/>
    <property type="match status" value="1"/>
</dbReference>
<dbReference type="Gene3D" id="3.30.2010.10">
    <property type="entry name" value="Metalloproteases ('zincins'), catalytic domain"/>
    <property type="match status" value="1"/>
</dbReference>